<gene>
    <name evidence="6" type="primary">LOC125541015</name>
</gene>
<dbReference type="InterPro" id="IPR006121">
    <property type="entry name" value="HMA_dom"/>
</dbReference>
<protein>
    <recommendedName>
        <fullName evidence="5">HMA domain-containing protein</fullName>
    </recommendedName>
</protein>
<accession>A0A8R7TDG6</accession>
<proteinExistence type="inferred from homology"/>
<evidence type="ECO:0000256" key="1">
    <source>
        <dbReference type="ARBA" id="ARBA00022481"/>
    </source>
</evidence>
<dbReference type="PANTHER" id="PTHR45868">
    <property type="entry name" value="HEAVY METAL-ASSOCIATED ISOPRENYLATED PLANT PROTEIN 33-RELATED"/>
    <property type="match status" value="1"/>
</dbReference>
<dbReference type="SUPFAM" id="SSF55008">
    <property type="entry name" value="HMA, heavy metal-associated domain"/>
    <property type="match status" value="1"/>
</dbReference>
<reference evidence="6" key="2">
    <citation type="submission" date="2018-03" db="EMBL/GenBank/DDBJ databases">
        <title>The Triticum urartu genome reveals the dynamic nature of wheat genome evolution.</title>
        <authorList>
            <person name="Ling H."/>
            <person name="Ma B."/>
            <person name="Shi X."/>
            <person name="Liu H."/>
            <person name="Dong L."/>
            <person name="Sun H."/>
            <person name="Cao Y."/>
            <person name="Gao Q."/>
            <person name="Zheng S."/>
            <person name="Li Y."/>
            <person name="Yu Y."/>
            <person name="Du H."/>
            <person name="Qi M."/>
            <person name="Li Y."/>
            <person name="Yu H."/>
            <person name="Cui Y."/>
            <person name="Wang N."/>
            <person name="Chen C."/>
            <person name="Wu H."/>
            <person name="Zhao Y."/>
            <person name="Zhang J."/>
            <person name="Li Y."/>
            <person name="Zhou W."/>
            <person name="Zhang B."/>
            <person name="Hu W."/>
            <person name="Eijk M."/>
            <person name="Tang J."/>
            <person name="Witsenboer H."/>
            <person name="Zhao S."/>
            <person name="Li Z."/>
            <person name="Zhang A."/>
            <person name="Wang D."/>
            <person name="Liang C."/>
        </authorList>
    </citation>
    <scope>NUCLEOTIDE SEQUENCE [LARGE SCALE GENOMIC DNA]</scope>
    <source>
        <strain evidence="6">cv. G1812</strain>
    </source>
</reference>
<dbReference type="CDD" id="cd00371">
    <property type="entry name" value="HMA"/>
    <property type="match status" value="1"/>
</dbReference>
<evidence type="ECO:0000256" key="2">
    <source>
        <dbReference type="ARBA" id="ARBA00022723"/>
    </source>
</evidence>
<evidence type="ECO:0000313" key="7">
    <source>
        <dbReference type="Proteomes" id="UP000015106"/>
    </source>
</evidence>
<dbReference type="PROSITE" id="PS50846">
    <property type="entry name" value="HMA_2"/>
    <property type="match status" value="1"/>
</dbReference>
<dbReference type="InterPro" id="IPR036163">
    <property type="entry name" value="HMA_dom_sf"/>
</dbReference>
<keyword evidence="7" id="KW-1185">Reference proteome</keyword>
<keyword evidence="3" id="KW-0449">Lipoprotein</keyword>
<name>A0A8R7TDG6_TRIUA</name>
<feature type="domain" description="HMA" evidence="5">
    <location>
        <begin position="63"/>
        <end position="93"/>
    </location>
</feature>
<evidence type="ECO:0000256" key="3">
    <source>
        <dbReference type="ARBA" id="ARBA00023289"/>
    </source>
</evidence>
<dbReference type="Proteomes" id="UP000015106">
    <property type="component" value="Chromosome 2"/>
</dbReference>
<keyword evidence="1" id="KW-0488">Methylation</keyword>
<reference evidence="7" key="1">
    <citation type="journal article" date="2013" name="Nature">
        <title>Draft genome of the wheat A-genome progenitor Triticum urartu.</title>
        <authorList>
            <person name="Ling H.Q."/>
            <person name="Zhao S."/>
            <person name="Liu D."/>
            <person name="Wang J."/>
            <person name="Sun H."/>
            <person name="Zhang C."/>
            <person name="Fan H."/>
            <person name="Li D."/>
            <person name="Dong L."/>
            <person name="Tao Y."/>
            <person name="Gao C."/>
            <person name="Wu H."/>
            <person name="Li Y."/>
            <person name="Cui Y."/>
            <person name="Guo X."/>
            <person name="Zheng S."/>
            <person name="Wang B."/>
            <person name="Yu K."/>
            <person name="Liang Q."/>
            <person name="Yang W."/>
            <person name="Lou X."/>
            <person name="Chen J."/>
            <person name="Feng M."/>
            <person name="Jian J."/>
            <person name="Zhang X."/>
            <person name="Luo G."/>
            <person name="Jiang Y."/>
            <person name="Liu J."/>
            <person name="Wang Z."/>
            <person name="Sha Y."/>
            <person name="Zhang B."/>
            <person name="Wu H."/>
            <person name="Tang D."/>
            <person name="Shen Q."/>
            <person name="Xue P."/>
            <person name="Zou S."/>
            <person name="Wang X."/>
            <person name="Liu X."/>
            <person name="Wang F."/>
            <person name="Yang Y."/>
            <person name="An X."/>
            <person name="Dong Z."/>
            <person name="Zhang K."/>
            <person name="Zhang X."/>
            <person name="Luo M.C."/>
            <person name="Dvorak J."/>
            <person name="Tong Y."/>
            <person name="Wang J."/>
            <person name="Yang H."/>
            <person name="Li Z."/>
            <person name="Wang D."/>
            <person name="Zhang A."/>
            <person name="Wang J."/>
        </authorList>
    </citation>
    <scope>NUCLEOTIDE SEQUENCE</scope>
    <source>
        <strain evidence="7">cv. G1812</strain>
    </source>
</reference>
<reference evidence="6" key="3">
    <citation type="submission" date="2022-06" db="UniProtKB">
        <authorList>
            <consortium name="EnsemblPlants"/>
        </authorList>
    </citation>
    <scope>IDENTIFICATION</scope>
</reference>
<keyword evidence="2" id="KW-0479">Metal-binding</keyword>
<dbReference type="Gramene" id="TuG1812G0200001180.01.T02">
    <property type="protein sequence ID" value="TuG1812G0200001180.01.T02"/>
    <property type="gene ID" value="TuG1812G0200001180.01"/>
</dbReference>
<evidence type="ECO:0000313" key="6">
    <source>
        <dbReference type="EnsemblPlants" id="TuG1812G0200001180.01.T02"/>
    </source>
</evidence>
<sequence>SFPPLPFSLQKLLLPGPAAATESELISAAPAPPLSKLPCLSLCSLATFLLFSMASGEAEPLQYTTTVLRVSIHCEGCKKKVKKVLHSIEGTNS</sequence>
<evidence type="ECO:0000256" key="4">
    <source>
        <dbReference type="ARBA" id="ARBA00024045"/>
    </source>
</evidence>
<evidence type="ECO:0000259" key="5">
    <source>
        <dbReference type="PROSITE" id="PS50846"/>
    </source>
</evidence>
<keyword evidence="3" id="KW-0636">Prenylation</keyword>
<dbReference type="PANTHER" id="PTHR45868:SF10">
    <property type="entry name" value="OS07G0671400 PROTEIN"/>
    <property type="match status" value="1"/>
</dbReference>
<dbReference type="GO" id="GO:0046872">
    <property type="term" value="F:metal ion binding"/>
    <property type="evidence" value="ECO:0007669"/>
    <property type="project" value="UniProtKB-KW"/>
</dbReference>
<comment type="similarity">
    <text evidence="4">Belongs to the HIPP family.</text>
</comment>
<organism evidence="6 7">
    <name type="scientific">Triticum urartu</name>
    <name type="common">Red wild einkorn</name>
    <name type="synonym">Crithodium urartu</name>
    <dbReference type="NCBI Taxonomy" id="4572"/>
    <lineage>
        <taxon>Eukaryota</taxon>
        <taxon>Viridiplantae</taxon>
        <taxon>Streptophyta</taxon>
        <taxon>Embryophyta</taxon>
        <taxon>Tracheophyta</taxon>
        <taxon>Spermatophyta</taxon>
        <taxon>Magnoliopsida</taxon>
        <taxon>Liliopsida</taxon>
        <taxon>Poales</taxon>
        <taxon>Poaceae</taxon>
        <taxon>BOP clade</taxon>
        <taxon>Pooideae</taxon>
        <taxon>Triticodae</taxon>
        <taxon>Triticeae</taxon>
        <taxon>Triticinae</taxon>
        <taxon>Triticum</taxon>
    </lineage>
</organism>
<dbReference type="Gene3D" id="3.30.70.100">
    <property type="match status" value="1"/>
</dbReference>
<dbReference type="EnsemblPlants" id="TuG1812G0200001180.01.T02">
    <property type="protein sequence ID" value="TuG1812G0200001180.01.T02"/>
    <property type="gene ID" value="TuG1812G0200001180.01"/>
</dbReference>
<dbReference type="AlphaFoldDB" id="A0A8R7TDG6"/>